<dbReference type="EMBL" id="KK114901">
    <property type="protein sequence ID" value="KFM63676.1"/>
    <property type="molecule type" value="Genomic_DNA"/>
</dbReference>
<gene>
    <name evidence="1" type="ORF">X975_00815</name>
</gene>
<proteinExistence type="predicted"/>
<sequence length="137" mass="15453">ESVEIVLELLLEGETKIQEKVKLNINLIVKKQVHRLLVTSKSPLGRATVAAATLYRPINIKTIKQNTRTEFGAVVEAIEINYLFPSPKEETYTLLCWKETLYSGMHKQHILSTTSCDEFYECRDAARNLASRNGSAA</sequence>
<accession>A0A087TEY7</accession>
<organism evidence="1 2">
    <name type="scientific">Stegodyphus mimosarum</name>
    <name type="common">African social velvet spider</name>
    <dbReference type="NCBI Taxonomy" id="407821"/>
    <lineage>
        <taxon>Eukaryota</taxon>
        <taxon>Metazoa</taxon>
        <taxon>Ecdysozoa</taxon>
        <taxon>Arthropoda</taxon>
        <taxon>Chelicerata</taxon>
        <taxon>Arachnida</taxon>
        <taxon>Araneae</taxon>
        <taxon>Araneomorphae</taxon>
        <taxon>Entelegynae</taxon>
        <taxon>Eresoidea</taxon>
        <taxon>Eresidae</taxon>
        <taxon>Stegodyphus</taxon>
    </lineage>
</organism>
<dbReference type="Proteomes" id="UP000054359">
    <property type="component" value="Unassembled WGS sequence"/>
</dbReference>
<name>A0A087TEY7_STEMI</name>
<feature type="non-terminal residue" evidence="1">
    <location>
        <position position="137"/>
    </location>
</feature>
<keyword evidence="2" id="KW-1185">Reference proteome</keyword>
<evidence type="ECO:0000313" key="1">
    <source>
        <dbReference type="EMBL" id="KFM63676.1"/>
    </source>
</evidence>
<evidence type="ECO:0000313" key="2">
    <source>
        <dbReference type="Proteomes" id="UP000054359"/>
    </source>
</evidence>
<dbReference type="AlphaFoldDB" id="A0A087TEY7"/>
<protein>
    <submittedName>
        <fullName evidence="1">Uncharacterized protein</fullName>
    </submittedName>
</protein>
<reference evidence="1 2" key="1">
    <citation type="submission" date="2013-11" db="EMBL/GenBank/DDBJ databases">
        <title>Genome sequencing of Stegodyphus mimosarum.</title>
        <authorList>
            <person name="Bechsgaard J."/>
        </authorList>
    </citation>
    <scope>NUCLEOTIDE SEQUENCE [LARGE SCALE GENOMIC DNA]</scope>
</reference>
<feature type="non-terminal residue" evidence="1">
    <location>
        <position position="1"/>
    </location>
</feature>